<sequence>MLAFYSGAKILTEFAAYSSMASHEGDKTQVTRIMHGTCGQQSSQICRADGDLVKIAIVALSEEIKPYRDSEAYHSSIMRHKLPKCQNGEVSKDEVETYLRVILEGIREGRSLNEQLEERHLVQRYGNRRLFLRLRSVYEYSRSHSSIMRHKLPKCQNGEVSKDEVETYLRVILEGIREGRSLNEQLEERHLVQILHRGADLFRKDPMLLEIALPESGLVIVGNLDGQMSDLLTVMKRLGFPPQMHYLFLGGYVDKENRAPYQLEVFLYLLLMKLRWPTHIFLLRGCQEIFDCNYECGFTKLCNESFRNNKIYTIFSETFDVMPVAAIVGDSLLCCHSGISQWMTSRDNIRQIPRPTYRKHMKMLDRCLLTDILWAIPTRFQRVAFTPSPEVDAGFAFNEAALDSVMRALHVTTIVRSHQHRSGGFHEDFRAKCYTVYTVPFGIEDRCYGAVLHVQRSADGGMEITPIQHREQTANDFDVLCERTIEALRGAFESIYEPPIPQQKCQLCEAKTCASLRSAFRLATHYDIGYWMRKNAKNYIENNEDYRRIPTKFKELRATELTRLFPLYYDIKFLQAGTYRVVLSADEWNTIREAHPEAVLNTSPVSIASSWHDLDFVEGVEQQDENAMGVMDERVERNEESDEDSGEDEVLSIGESDDPLDANGLQGGSSSTAEPIASSSVSARTSSLVTYPIDYQSVRGSSSSKRAHIRLHRLFSRPKDRMKHTGHSIKRKKHWRPLFDTTNGNNE</sequence>
<organism evidence="11 12">
    <name type="scientific">Toxocara canis</name>
    <name type="common">Canine roundworm</name>
    <dbReference type="NCBI Taxonomy" id="6265"/>
    <lineage>
        <taxon>Eukaryota</taxon>
        <taxon>Metazoa</taxon>
        <taxon>Ecdysozoa</taxon>
        <taxon>Nematoda</taxon>
        <taxon>Chromadorea</taxon>
        <taxon>Rhabditida</taxon>
        <taxon>Spirurina</taxon>
        <taxon>Ascaridomorpha</taxon>
        <taxon>Ascaridoidea</taxon>
        <taxon>Toxocaridae</taxon>
        <taxon>Toxocara</taxon>
    </lineage>
</organism>
<proteinExistence type="predicted"/>
<dbReference type="AlphaFoldDB" id="A0A0B2VWH0"/>
<comment type="cofactor">
    <cofactor evidence="1">
        <name>Mn(2+)</name>
        <dbReference type="ChEBI" id="CHEBI:29035"/>
    </cofactor>
</comment>
<evidence type="ECO:0000256" key="7">
    <source>
        <dbReference type="ARBA" id="ARBA00047761"/>
    </source>
</evidence>
<dbReference type="InterPro" id="IPR004843">
    <property type="entry name" value="Calcineurin-like_PHP"/>
</dbReference>
<dbReference type="EC" id="3.1.3.16" evidence="2"/>
<evidence type="ECO:0000256" key="6">
    <source>
        <dbReference type="ARBA" id="ARBA00023211"/>
    </source>
</evidence>
<dbReference type="InterPro" id="IPR029052">
    <property type="entry name" value="Metallo-depent_PP-like"/>
</dbReference>
<evidence type="ECO:0000256" key="2">
    <source>
        <dbReference type="ARBA" id="ARBA00013081"/>
    </source>
</evidence>
<evidence type="ECO:0000256" key="5">
    <source>
        <dbReference type="ARBA" id="ARBA00022912"/>
    </source>
</evidence>
<accession>A0A0B2VWH0</accession>
<keyword evidence="3" id="KW-0479">Metal-binding</keyword>
<keyword evidence="5" id="KW-0904">Protein phosphatase</keyword>
<reference evidence="11 12" key="1">
    <citation type="submission" date="2014-11" db="EMBL/GenBank/DDBJ databases">
        <title>Genetic blueprint of the zoonotic pathogen Toxocara canis.</title>
        <authorList>
            <person name="Zhu X.-Q."/>
            <person name="Korhonen P.K."/>
            <person name="Cai H."/>
            <person name="Young N.D."/>
            <person name="Nejsum P."/>
            <person name="von Samson-Himmelstjerna G."/>
            <person name="Boag P.R."/>
            <person name="Tan P."/>
            <person name="Li Q."/>
            <person name="Min J."/>
            <person name="Yang Y."/>
            <person name="Wang X."/>
            <person name="Fang X."/>
            <person name="Hall R.S."/>
            <person name="Hofmann A."/>
            <person name="Sternberg P.W."/>
            <person name="Jex A.R."/>
            <person name="Gasser R.B."/>
        </authorList>
    </citation>
    <scope>NUCLEOTIDE SEQUENCE [LARGE SCALE GENOMIC DNA]</scope>
    <source>
        <strain evidence="11">PN_DK_2014</strain>
    </source>
</reference>
<evidence type="ECO:0000313" key="12">
    <source>
        <dbReference type="Proteomes" id="UP000031036"/>
    </source>
</evidence>
<dbReference type="OrthoDB" id="5805255at2759"/>
<dbReference type="GO" id="GO:0005634">
    <property type="term" value="C:nucleus"/>
    <property type="evidence" value="ECO:0007669"/>
    <property type="project" value="TreeGrafter"/>
</dbReference>
<dbReference type="GO" id="GO:0046872">
    <property type="term" value="F:metal ion binding"/>
    <property type="evidence" value="ECO:0007669"/>
    <property type="project" value="UniProtKB-KW"/>
</dbReference>
<evidence type="ECO:0000256" key="1">
    <source>
        <dbReference type="ARBA" id="ARBA00001936"/>
    </source>
</evidence>
<evidence type="ECO:0000313" key="11">
    <source>
        <dbReference type="EMBL" id="KHN86033.1"/>
    </source>
</evidence>
<comment type="caution">
    <text evidence="11">The sequence shown here is derived from an EMBL/GenBank/DDBJ whole genome shotgun (WGS) entry which is preliminary data.</text>
</comment>
<dbReference type="STRING" id="6265.A0A0B2VWH0"/>
<dbReference type="EMBL" id="JPKZ01000677">
    <property type="protein sequence ID" value="KHN86033.1"/>
    <property type="molecule type" value="Genomic_DNA"/>
</dbReference>
<feature type="domain" description="Serine/threonine specific protein phosphatases" evidence="10">
    <location>
        <begin position="186"/>
        <end position="473"/>
    </location>
</feature>
<keyword evidence="6" id="KW-0464">Manganese</keyword>
<dbReference type="Proteomes" id="UP000031036">
    <property type="component" value="Unassembled WGS sequence"/>
</dbReference>
<comment type="catalytic activity">
    <reaction evidence="8">
        <text>O-phospho-L-threonyl-[protein] + H2O = L-threonyl-[protein] + phosphate</text>
        <dbReference type="Rhea" id="RHEA:47004"/>
        <dbReference type="Rhea" id="RHEA-COMP:11060"/>
        <dbReference type="Rhea" id="RHEA-COMP:11605"/>
        <dbReference type="ChEBI" id="CHEBI:15377"/>
        <dbReference type="ChEBI" id="CHEBI:30013"/>
        <dbReference type="ChEBI" id="CHEBI:43474"/>
        <dbReference type="ChEBI" id="CHEBI:61977"/>
        <dbReference type="EC" id="3.1.3.16"/>
    </reaction>
</comment>
<dbReference type="SMART" id="SM00156">
    <property type="entry name" value="PP2Ac"/>
    <property type="match status" value="1"/>
</dbReference>
<evidence type="ECO:0000256" key="9">
    <source>
        <dbReference type="SAM" id="MobiDB-lite"/>
    </source>
</evidence>
<comment type="catalytic activity">
    <reaction evidence="7">
        <text>O-phospho-L-seryl-[protein] + H2O = L-seryl-[protein] + phosphate</text>
        <dbReference type="Rhea" id="RHEA:20629"/>
        <dbReference type="Rhea" id="RHEA-COMP:9863"/>
        <dbReference type="Rhea" id="RHEA-COMP:11604"/>
        <dbReference type="ChEBI" id="CHEBI:15377"/>
        <dbReference type="ChEBI" id="CHEBI:29999"/>
        <dbReference type="ChEBI" id="CHEBI:43474"/>
        <dbReference type="ChEBI" id="CHEBI:83421"/>
        <dbReference type="EC" id="3.1.3.16"/>
    </reaction>
</comment>
<evidence type="ECO:0000256" key="8">
    <source>
        <dbReference type="ARBA" id="ARBA00048336"/>
    </source>
</evidence>
<feature type="compositionally biased region" description="Basic residues" evidence="9">
    <location>
        <begin position="714"/>
        <end position="736"/>
    </location>
</feature>
<protein>
    <recommendedName>
        <fullName evidence="2">protein-serine/threonine phosphatase</fullName>
        <ecNumber evidence="2">3.1.3.16</ecNumber>
    </recommendedName>
</protein>
<feature type="compositionally biased region" description="Acidic residues" evidence="9">
    <location>
        <begin position="639"/>
        <end position="660"/>
    </location>
</feature>
<evidence type="ECO:0000256" key="3">
    <source>
        <dbReference type="ARBA" id="ARBA00022723"/>
    </source>
</evidence>
<dbReference type="Gene3D" id="3.60.21.10">
    <property type="match status" value="1"/>
</dbReference>
<dbReference type="PRINTS" id="PR00114">
    <property type="entry name" value="STPHPHTASE"/>
</dbReference>
<dbReference type="InterPro" id="IPR050341">
    <property type="entry name" value="PP1_catalytic_subunit"/>
</dbReference>
<evidence type="ECO:0000256" key="4">
    <source>
        <dbReference type="ARBA" id="ARBA00022801"/>
    </source>
</evidence>
<dbReference type="CDD" id="cd00144">
    <property type="entry name" value="MPP_PPP_family"/>
    <property type="match status" value="1"/>
</dbReference>
<dbReference type="SUPFAM" id="SSF56300">
    <property type="entry name" value="Metallo-dependent phosphatases"/>
    <property type="match status" value="1"/>
</dbReference>
<feature type="compositionally biased region" description="Low complexity" evidence="9">
    <location>
        <begin position="669"/>
        <end position="683"/>
    </location>
</feature>
<name>A0A0B2VWH0_TOXCA</name>
<dbReference type="Pfam" id="PF00149">
    <property type="entry name" value="Metallophos"/>
    <property type="match status" value="1"/>
</dbReference>
<dbReference type="GO" id="GO:0005737">
    <property type="term" value="C:cytoplasm"/>
    <property type="evidence" value="ECO:0007669"/>
    <property type="project" value="TreeGrafter"/>
</dbReference>
<dbReference type="GO" id="GO:0004722">
    <property type="term" value="F:protein serine/threonine phosphatase activity"/>
    <property type="evidence" value="ECO:0007669"/>
    <property type="project" value="UniProtKB-EC"/>
</dbReference>
<dbReference type="PANTHER" id="PTHR11668:SF300">
    <property type="entry name" value="SERINE_THREONINE-PROTEIN PHOSPHATASE"/>
    <property type="match status" value="1"/>
</dbReference>
<evidence type="ECO:0000259" key="10">
    <source>
        <dbReference type="SMART" id="SM00156"/>
    </source>
</evidence>
<gene>
    <name evidence="11" type="primary">PPZ2</name>
    <name evidence="11" type="ORF">Tcan_14395</name>
</gene>
<dbReference type="PANTHER" id="PTHR11668">
    <property type="entry name" value="SERINE/THREONINE PROTEIN PHOSPHATASE"/>
    <property type="match status" value="1"/>
</dbReference>
<dbReference type="InterPro" id="IPR006186">
    <property type="entry name" value="Ser/Thr-sp_prot-phosphatase"/>
</dbReference>
<feature type="region of interest" description="Disordered" evidence="9">
    <location>
        <begin position="634"/>
        <end position="683"/>
    </location>
</feature>
<feature type="region of interest" description="Disordered" evidence="9">
    <location>
        <begin position="714"/>
        <end position="747"/>
    </location>
</feature>
<keyword evidence="4" id="KW-0378">Hydrolase</keyword>
<keyword evidence="12" id="KW-1185">Reference proteome</keyword>